<evidence type="ECO:0000256" key="2">
    <source>
        <dbReference type="SAM" id="SignalP"/>
    </source>
</evidence>
<evidence type="ECO:0000313" key="3">
    <source>
        <dbReference type="EMBL" id="MDH6283420.1"/>
    </source>
</evidence>
<reference evidence="3 4" key="1">
    <citation type="submission" date="2023-04" db="EMBL/GenBank/DDBJ databases">
        <title>Forest soil microbial communities from Buena Vista Peninsula, Colon Province, Panama.</title>
        <authorList>
            <person name="Bouskill N."/>
        </authorList>
    </citation>
    <scope>NUCLEOTIDE SEQUENCE [LARGE SCALE GENOMIC DNA]</scope>
    <source>
        <strain evidence="3 4">CFH S0262</strain>
    </source>
</reference>
<organism evidence="3 4">
    <name type="scientific">Prescottella agglutinans</name>
    <dbReference type="NCBI Taxonomy" id="1644129"/>
    <lineage>
        <taxon>Bacteria</taxon>
        <taxon>Bacillati</taxon>
        <taxon>Actinomycetota</taxon>
        <taxon>Actinomycetes</taxon>
        <taxon>Mycobacteriales</taxon>
        <taxon>Nocardiaceae</taxon>
        <taxon>Prescottella</taxon>
    </lineage>
</organism>
<feature type="region of interest" description="Disordered" evidence="1">
    <location>
        <begin position="43"/>
        <end position="63"/>
    </location>
</feature>
<gene>
    <name evidence="3" type="ORF">M2280_004668</name>
</gene>
<keyword evidence="4" id="KW-1185">Reference proteome</keyword>
<dbReference type="Proteomes" id="UP001160334">
    <property type="component" value="Unassembled WGS sequence"/>
</dbReference>
<evidence type="ECO:0000313" key="4">
    <source>
        <dbReference type="Proteomes" id="UP001160334"/>
    </source>
</evidence>
<feature type="signal peptide" evidence="2">
    <location>
        <begin position="1"/>
        <end position="26"/>
    </location>
</feature>
<protein>
    <recommendedName>
        <fullName evidence="5">Lipoprotein LppU</fullName>
    </recommendedName>
</protein>
<comment type="caution">
    <text evidence="3">The sequence shown here is derived from an EMBL/GenBank/DDBJ whole genome shotgun (WGS) entry which is preliminary data.</text>
</comment>
<evidence type="ECO:0008006" key="5">
    <source>
        <dbReference type="Google" id="ProtNLM"/>
    </source>
</evidence>
<proteinExistence type="predicted"/>
<accession>A0ABT6MGQ4</accession>
<feature type="chain" id="PRO_5045369030" description="Lipoprotein LppU" evidence="2">
    <location>
        <begin position="27"/>
        <end position="203"/>
    </location>
</feature>
<dbReference type="EMBL" id="JARXVC010000014">
    <property type="protein sequence ID" value="MDH6283420.1"/>
    <property type="molecule type" value="Genomic_DNA"/>
</dbReference>
<sequence length="203" mass="21058">MNKRMWAYLRRSIGVASVVAATALVAGCGGSVEGTAAAADTAATSSSSSAAPSTVAGQQGSDRGGSVDIDVAIGDCVRLGGTSDAATIAEAKCGSDKSNYKVVAKATKNAQCPSDVDQVYYEKRWGTERGALCLDVDWVMGGCMTVPDGEDEPQRVACNDPHAPRIERAVEIIEGVTDVEQCSEGGFVHDERRFTVCTETVSG</sequence>
<dbReference type="PROSITE" id="PS51257">
    <property type="entry name" value="PROKAR_LIPOPROTEIN"/>
    <property type="match status" value="1"/>
</dbReference>
<evidence type="ECO:0000256" key="1">
    <source>
        <dbReference type="SAM" id="MobiDB-lite"/>
    </source>
</evidence>
<name>A0ABT6MGQ4_9NOCA</name>
<feature type="compositionally biased region" description="Low complexity" evidence="1">
    <location>
        <begin position="43"/>
        <end position="56"/>
    </location>
</feature>
<keyword evidence="2" id="KW-0732">Signal</keyword>